<proteinExistence type="predicted"/>
<dbReference type="Pfam" id="PF13276">
    <property type="entry name" value="HTH_21"/>
    <property type="match status" value="1"/>
</dbReference>
<reference evidence="2 3" key="1">
    <citation type="submission" date="2016-10" db="EMBL/GenBank/DDBJ databases">
        <authorList>
            <person name="de Groot N.N."/>
        </authorList>
    </citation>
    <scope>NUCLEOTIDE SEQUENCE [LARGE SCALE GENOMIC DNA]</scope>
    <source>
        <strain evidence="2 3">CGMCC 1.10836</strain>
    </source>
</reference>
<dbReference type="EMBL" id="FOCO01000029">
    <property type="protein sequence ID" value="SEN87442.1"/>
    <property type="molecule type" value="Genomic_DNA"/>
</dbReference>
<name>A0A1H8K3A2_9RHOB</name>
<gene>
    <name evidence="2" type="ORF">SAMN05216227_10296</name>
</gene>
<evidence type="ECO:0000313" key="2">
    <source>
        <dbReference type="EMBL" id="SEN87442.1"/>
    </source>
</evidence>
<dbReference type="AlphaFoldDB" id="A0A1H8K3A2"/>
<accession>A0A1H8K3A2</accession>
<evidence type="ECO:0000313" key="3">
    <source>
        <dbReference type="Proteomes" id="UP000183002"/>
    </source>
</evidence>
<protein>
    <recommendedName>
        <fullName evidence="1">HTH-like domain-containing protein</fullName>
    </recommendedName>
</protein>
<dbReference type="InterPro" id="IPR025948">
    <property type="entry name" value="HTH-like_dom"/>
</dbReference>
<keyword evidence="3" id="KW-1185">Reference proteome</keyword>
<sequence length="81" mass="9214">MTEELQELGLSVGHRRVGRLMRENNIKVVRTQKYKTTTIARQAIATQSAERGIAITRSTSRPTCWIRTSVRMARTRNGLVT</sequence>
<evidence type="ECO:0000259" key="1">
    <source>
        <dbReference type="Pfam" id="PF13276"/>
    </source>
</evidence>
<feature type="domain" description="HTH-like" evidence="1">
    <location>
        <begin position="1"/>
        <end position="34"/>
    </location>
</feature>
<dbReference type="Proteomes" id="UP000183002">
    <property type="component" value="Unassembled WGS sequence"/>
</dbReference>
<organism evidence="2 3">
    <name type="scientific">Pseudorhodobacter antarcticus</name>
    <dbReference type="NCBI Taxonomy" id="1077947"/>
    <lineage>
        <taxon>Bacteria</taxon>
        <taxon>Pseudomonadati</taxon>
        <taxon>Pseudomonadota</taxon>
        <taxon>Alphaproteobacteria</taxon>
        <taxon>Rhodobacterales</taxon>
        <taxon>Paracoccaceae</taxon>
        <taxon>Pseudorhodobacter</taxon>
    </lineage>
</organism>